<dbReference type="AlphaFoldDB" id="A0AAJ1U8L8"/>
<feature type="transmembrane region" description="Helical" evidence="1">
    <location>
        <begin position="81"/>
        <end position="97"/>
    </location>
</feature>
<keyword evidence="4" id="KW-1185">Reference proteome</keyword>
<feature type="transmembrane region" description="Helical" evidence="1">
    <location>
        <begin position="186"/>
        <end position="202"/>
    </location>
</feature>
<evidence type="ECO:0000256" key="2">
    <source>
        <dbReference type="SAM" id="SignalP"/>
    </source>
</evidence>
<gene>
    <name evidence="3" type="ORF">NOI20_04210</name>
</gene>
<dbReference type="RefSeq" id="WP_317624896.1">
    <property type="nucleotide sequence ID" value="NZ_JANFFA010000001.1"/>
</dbReference>
<accession>A0AAJ1U8L8</accession>
<feature type="transmembrane region" description="Helical" evidence="1">
    <location>
        <begin position="103"/>
        <end position="122"/>
    </location>
</feature>
<feature type="transmembrane region" description="Helical" evidence="1">
    <location>
        <begin position="46"/>
        <end position="69"/>
    </location>
</feature>
<proteinExistence type="predicted"/>
<keyword evidence="2" id="KW-0732">Signal</keyword>
<dbReference type="Proteomes" id="UP001227162">
    <property type="component" value="Unassembled WGS sequence"/>
</dbReference>
<organism evidence="3 4">
    <name type="scientific">Rhodalgimonas zhirmunskyi</name>
    <dbReference type="NCBI Taxonomy" id="2964767"/>
    <lineage>
        <taxon>Bacteria</taxon>
        <taxon>Pseudomonadati</taxon>
        <taxon>Pseudomonadota</taxon>
        <taxon>Alphaproteobacteria</taxon>
        <taxon>Rhodobacterales</taxon>
        <taxon>Roseobacteraceae</taxon>
        <taxon>Rhodalgimonas</taxon>
    </lineage>
</organism>
<evidence type="ECO:0000313" key="4">
    <source>
        <dbReference type="Proteomes" id="UP001227162"/>
    </source>
</evidence>
<comment type="caution">
    <text evidence="3">The sequence shown here is derived from an EMBL/GenBank/DDBJ whole genome shotgun (WGS) entry which is preliminary data.</text>
</comment>
<dbReference type="PANTHER" id="PTHR33802">
    <property type="entry name" value="SI:CH211-161H7.5-RELATED"/>
    <property type="match status" value="1"/>
</dbReference>
<name>A0AAJ1U8L8_9RHOB</name>
<reference evidence="3" key="1">
    <citation type="submission" date="2022-07" db="EMBL/GenBank/DDBJ databases">
        <authorList>
            <person name="Otstavnykh N."/>
            <person name="Isaeva M."/>
            <person name="Bystritskaya E."/>
        </authorList>
    </citation>
    <scope>NUCLEOTIDE SEQUENCE</scope>
    <source>
        <strain evidence="3">10Alg 79</strain>
    </source>
</reference>
<keyword evidence="1" id="KW-0472">Membrane</keyword>
<keyword evidence="1" id="KW-0812">Transmembrane</keyword>
<evidence type="ECO:0000313" key="3">
    <source>
        <dbReference type="EMBL" id="MDQ2093303.1"/>
    </source>
</evidence>
<keyword evidence="1" id="KW-1133">Transmembrane helix</keyword>
<dbReference type="EMBL" id="JANFFA010000001">
    <property type="protein sequence ID" value="MDQ2093303.1"/>
    <property type="molecule type" value="Genomic_DNA"/>
</dbReference>
<dbReference type="PANTHER" id="PTHR33802:SF1">
    <property type="entry name" value="XK-RELATED PROTEIN"/>
    <property type="match status" value="1"/>
</dbReference>
<feature type="transmembrane region" description="Helical" evidence="1">
    <location>
        <begin position="162"/>
        <end position="179"/>
    </location>
</feature>
<evidence type="ECO:0000256" key="1">
    <source>
        <dbReference type="SAM" id="Phobius"/>
    </source>
</evidence>
<reference evidence="3" key="2">
    <citation type="submission" date="2023-04" db="EMBL/GenBank/DDBJ databases">
        <title>'Rhodoalgimonas zhirmunskyi' gen. nov., isolated from a red alga.</title>
        <authorList>
            <person name="Nedashkovskaya O.I."/>
            <person name="Otstavnykh N.Y."/>
            <person name="Bystritskaya E.P."/>
            <person name="Balabanova L.A."/>
            <person name="Isaeva M.P."/>
        </authorList>
    </citation>
    <scope>NUCLEOTIDE SEQUENCE</scope>
    <source>
        <strain evidence="3">10Alg 79</strain>
    </source>
</reference>
<feature type="chain" id="PRO_5042597587" description="Tryptophan-rich sensory protein" evidence="2">
    <location>
        <begin position="17"/>
        <end position="242"/>
    </location>
</feature>
<feature type="transmembrane region" description="Helical" evidence="1">
    <location>
        <begin position="134"/>
        <end position="156"/>
    </location>
</feature>
<sequence length="242" mass="25860">MKQFAWLIFFTAIAFAASPFFSDGFNGFTAGQFPVPQDNPPVQPAGWAFAIWGVIYLWLIIGTGFGAIARPYARDWDLARPSLLVTLGIGVFWIPVANLSVPWATVMIWAMLIFAVLAMLLSPREDRWLMAEPVGLYAGWLTAASCVSIGLMLAGYGIVSEQAAALIGLGIALVIALAVQYRRPGVLAYPVAVIWALAGVVAKNLTPVNLPVLGLAVLGMILLALAAWRPARSEKTGATSDT</sequence>
<evidence type="ECO:0008006" key="5">
    <source>
        <dbReference type="Google" id="ProtNLM"/>
    </source>
</evidence>
<protein>
    <recommendedName>
        <fullName evidence="5">Tryptophan-rich sensory protein</fullName>
    </recommendedName>
</protein>
<feature type="transmembrane region" description="Helical" evidence="1">
    <location>
        <begin position="208"/>
        <end position="228"/>
    </location>
</feature>
<feature type="signal peptide" evidence="2">
    <location>
        <begin position="1"/>
        <end position="16"/>
    </location>
</feature>